<evidence type="ECO:0000256" key="2">
    <source>
        <dbReference type="ARBA" id="ARBA00022679"/>
    </source>
</evidence>
<dbReference type="AlphaFoldDB" id="A0A6C0B8W3"/>
<comment type="catalytic activity">
    <reaction evidence="4">
        <text>N-acetyl-alpha-D-glucosamine 1-phosphate + UTP + H(+) = UDP-N-acetyl-alpha-D-glucosamine + diphosphate</text>
        <dbReference type="Rhea" id="RHEA:13509"/>
        <dbReference type="ChEBI" id="CHEBI:15378"/>
        <dbReference type="ChEBI" id="CHEBI:33019"/>
        <dbReference type="ChEBI" id="CHEBI:46398"/>
        <dbReference type="ChEBI" id="CHEBI:57705"/>
        <dbReference type="ChEBI" id="CHEBI:57776"/>
        <dbReference type="EC" id="2.7.7.23"/>
    </reaction>
</comment>
<evidence type="ECO:0000313" key="6">
    <source>
        <dbReference type="EMBL" id="QHS88284.1"/>
    </source>
</evidence>
<evidence type="ECO:0000259" key="5">
    <source>
        <dbReference type="Pfam" id="PF12804"/>
    </source>
</evidence>
<dbReference type="InterPro" id="IPR025877">
    <property type="entry name" value="MobA-like_NTP_Trfase"/>
</dbReference>
<dbReference type="InterPro" id="IPR029044">
    <property type="entry name" value="Nucleotide-diphossugar_trans"/>
</dbReference>
<reference evidence="6" key="1">
    <citation type="journal article" date="2020" name="Nature">
        <title>Giant virus diversity and host interactions through global metagenomics.</title>
        <authorList>
            <person name="Schulz F."/>
            <person name="Roux S."/>
            <person name="Paez-Espino D."/>
            <person name="Jungbluth S."/>
            <person name="Walsh D.A."/>
            <person name="Denef V.J."/>
            <person name="McMahon K.D."/>
            <person name="Konstantinidis K.T."/>
            <person name="Eloe-Fadrosh E.A."/>
            <person name="Kyrpides N.C."/>
            <person name="Woyke T."/>
        </authorList>
    </citation>
    <scope>NUCLEOTIDE SEQUENCE</scope>
    <source>
        <strain evidence="6">GVMAG-M-3300010158-55</strain>
    </source>
</reference>
<evidence type="ECO:0000256" key="3">
    <source>
        <dbReference type="ARBA" id="ARBA00022695"/>
    </source>
</evidence>
<dbReference type="CDD" id="cd02540">
    <property type="entry name" value="GT2_GlmU_N_bac"/>
    <property type="match status" value="1"/>
</dbReference>
<evidence type="ECO:0000256" key="1">
    <source>
        <dbReference type="ARBA" id="ARBA00012457"/>
    </source>
</evidence>
<dbReference type="GO" id="GO:0003977">
    <property type="term" value="F:UDP-N-acetylglucosamine diphosphorylase activity"/>
    <property type="evidence" value="ECO:0007669"/>
    <property type="project" value="UniProtKB-EC"/>
</dbReference>
<dbReference type="PANTHER" id="PTHR43584">
    <property type="entry name" value="NUCLEOTIDYL TRANSFERASE"/>
    <property type="match status" value="1"/>
</dbReference>
<dbReference type="Pfam" id="PF12804">
    <property type="entry name" value="NTP_transf_3"/>
    <property type="match status" value="1"/>
</dbReference>
<dbReference type="SUPFAM" id="SSF53448">
    <property type="entry name" value="Nucleotide-diphospho-sugar transferases"/>
    <property type="match status" value="1"/>
</dbReference>
<keyword evidence="3" id="KW-0548">Nucleotidyltransferase</keyword>
<organism evidence="6">
    <name type="scientific">viral metagenome</name>
    <dbReference type="NCBI Taxonomy" id="1070528"/>
    <lineage>
        <taxon>unclassified sequences</taxon>
        <taxon>metagenomes</taxon>
        <taxon>organismal metagenomes</taxon>
    </lineage>
</organism>
<sequence length="240" mass="27093">MDTIIIIMAGGLGKRMNSDLPKVLHTIHGNPMLSHVIEQSLSLNPYKIFVVVGKYKNIIEQTIGELKDKVEFIVQPEPLGTGHAIQCCLHELMNYDKKVLILSGDVPLLTTNTMQSMLTNMNHVKIVTTVLDNPYGYGRVVDCGLVKIVEEKDATDQERTIKNVNCGIYIIQSKLLCTYLPLLQNKNKQNEYYLTDIIALIQQGEQITVDIYTVSKENQYEIMGVNTVEQLIELEKLNVN</sequence>
<dbReference type="EMBL" id="MN739095">
    <property type="protein sequence ID" value="QHS88284.1"/>
    <property type="molecule type" value="Genomic_DNA"/>
</dbReference>
<keyword evidence="2" id="KW-0808">Transferase</keyword>
<accession>A0A6C0B8W3</accession>
<name>A0A6C0B8W3_9ZZZZ</name>
<dbReference type="PANTHER" id="PTHR43584:SF3">
    <property type="entry name" value="BIFUNCTIONAL PROTEIN GLMU"/>
    <property type="match status" value="1"/>
</dbReference>
<protein>
    <recommendedName>
        <fullName evidence="1">UDP-N-acetylglucosamine diphosphorylase</fullName>
        <ecNumber evidence="1">2.7.7.23</ecNumber>
    </recommendedName>
</protein>
<evidence type="ECO:0000256" key="4">
    <source>
        <dbReference type="ARBA" id="ARBA00048493"/>
    </source>
</evidence>
<proteinExistence type="predicted"/>
<feature type="domain" description="MobA-like NTP transferase" evidence="5">
    <location>
        <begin position="6"/>
        <end position="132"/>
    </location>
</feature>
<dbReference type="EC" id="2.7.7.23" evidence="1"/>
<dbReference type="Gene3D" id="3.90.550.10">
    <property type="entry name" value="Spore Coat Polysaccharide Biosynthesis Protein SpsA, Chain A"/>
    <property type="match status" value="1"/>
</dbReference>
<dbReference type="InterPro" id="IPR050065">
    <property type="entry name" value="GlmU-like"/>
</dbReference>